<reference evidence="10 11" key="1">
    <citation type="journal article" date="2019" name="Nat. Microbiol.">
        <title>Mediterranean grassland soil C-N compound turnover is dependent on rainfall and depth, and is mediated by genomically divergent microorganisms.</title>
        <authorList>
            <person name="Diamond S."/>
            <person name="Andeer P.F."/>
            <person name="Li Z."/>
            <person name="Crits-Christoph A."/>
            <person name="Burstein D."/>
            <person name="Anantharaman K."/>
            <person name="Lane K.R."/>
            <person name="Thomas B.C."/>
            <person name="Pan C."/>
            <person name="Northen T.R."/>
            <person name="Banfield J.F."/>
        </authorList>
    </citation>
    <scope>NUCLEOTIDE SEQUENCE [LARGE SCALE GENOMIC DNA]</scope>
    <source>
        <strain evidence="10">NP_6</strain>
    </source>
</reference>
<feature type="region of interest" description="Disordered" evidence="7">
    <location>
        <begin position="47"/>
        <end position="83"/>
    </location>
</feature>
<dbReference type="Proteomes" id="UP000318093">
    <property type="component" value="Unassembled WGS sequence"/>
</dbReference>
<accession>A0A537J5X7</accession>
<sequence length="277" mass="31050">MSSVLRPSLWAGPEPAGRGRSGGAPRGCRFLFGESWAGARRSTDCRRPISWDRRKGETVSPESEEVRQGNPPPTGPGLDAAPPLTAEGRAEARARFEPLITEHLDSLYRSALRLTRNRAGAEDLVQEVMLKAWRSFHTFQAGSNVRAWLHRILMNAFFDNYRKTTREPDVVDQEDVGDFYLYEKARDGAALSAVGNPEVEVLDQVMDTEVRESLEALPAQFRAAILLADIEGFSYKETAEILGVPVGTVMSRLSRGRHLLQRELWEFAQDRHFVRGD</sequence>
<dbReference type="InterPro" id="IPR039425">
    <property type="entry name" value="RNA_pol_sigma-70-like"/>
</dbReference>
<evidence type="ECO:0000256" key="4">
    <source>
        <dbReference type="ARBA" id="ARBA00023125"/>
    </source>
</evidence>
<dbReference type="PANTHER" id="PTHR43133:SF59">
    <property type="entry name" value="ECF RNA POLYMERASE SIGMA FACTOR SIGR"/>
    <property type="match status" value="1"/>
</dbReference>
<evidence type="ECO:0000256" key="7">
    <source>
        <dbReference type="SAM" id="MobiDB-lite"/>
    </source>
</evidence>
<dbReference type="SUPFAM" id="SSF88946">
    <property type="entry name" value="Sigma2 domain of RNA polymerase sigma factors"/>
    <property type="match status" value="1"/>
</dbReference>
<dbReference type="InterPro" id="IPR014284">
    <property type="entry name" value="RNA_pol_sigma-70_dom"/>
</dbReference>
<comment type="caution">
    <text evidence="10">The sequence shown here is derived from an EMBL/GenBank/DDBJ whole genome shotgun (WGS) entry which is preliminary data.</text>
</comment>
<keyword evidence="5 6" id="KW-0804">Transcription</keyword>
<dbReference type="PROSITE" id="PS01063">
    <property type="entry name" value="SIGMA70_ECF"/>
    <property type="match status" value="1"/>
</dbReference>
<dbReference type="SUPFAM" id="SSF88659">
    <property type="entry name" value="Sigma3 and sigma4 domains of RNA polymerase sigma factors"/>
    <property type="match status" value="1"/>
</dbReference>
<dbReference type="AlphaFoldDB" id="A0A537J5X7"/>
<dbReference type="InterPro" id="IPR013324">
    <property type="entry name" value="RNA_pol_sigma_r3/r4-like"/>
</dbReference>
<dbReference type="InterPro" id="IPR036388">
    <property type="entry name" value="WH-like_DNA-bd_sf"/>
</dbReference>
<dbReference type="GO" id="GO:0016987">
    <property type="term" value="F:sigma factor activity"/>
    <property type="evidence" value="ECO:0007669"/>
    <property type="project" value="UniProtKB-KW"/>
</dbReference>
<evidence type="ECO:0000256" key="6">
    <source>
        <dbReference type="RuleBase" id="RU000716"/>
    </source>
</evidence>
<evidence type="ECO:0000259" key="9">
    <source>
        <dbReference type="Pfam" id="PF08281"/>
    </source>
</evidence>
<name>A0A537J5X7_9BACT</name>
<feature type="compositionally biased region" description="Basic and acidic residues" evidence="7">
    <location>
        <begin position="47"/>
        <end position="57"/>
    </location>
</feature>
<dbReference type="GO" id="GO:0006950">
    <property type="term" value="P:response to stress"/>
    <property type="evidence" value="ECO:0007669"/>
    <property type="project" value="UniProtKB-ARBA"/>
</dbReference>
<dbReference type="Pfam" id="PF04542">
    <property type="entry name" value="Sigma70_r2"/>
    <property type="match status" value="1"/>
</dbReference>
<keyword evidence="4 6" id="KW-0238">DNA-binding</keyword>
<dbReference type="Gene3D" id="1.10.10.10">
    <property type="entry name" value="Winged helix-like DNA-binding domain superfamily/Winged helix DNA-binding domain"/>
    <property type="match status" value="1"/>
</dbReference>
<evidence type="ECO:0000256" key="5">
    <source>
        <dbReference type="ARBA" id="ARBA00023163"/>
    </source>
</evidence>
<dbReference type="InterPro" id="IPR000838">
    <property type="entry name" value="RNA_pol_sigma70_ECF_CS"/>
</dbReference>
<dbReference type="InterPro" id="IPR013325">
    <property type="entry name" value="RNA_pol_sigma_r2"/>
</dbReference>
<dbReference type="NCBIfam" id="TIGR02937">
    <property type="entry name" value="sigma70-ECF"/>
    <property type="match status" value="1"/>
</dbReference>
<evidence type="ECO:0000256" key="3">
    <source>
        <dbReference type="ARBA" id="ARBA00023082"/>
    </source>
</evidence>
<dbReference type="EMBL" id="VBAN01000416">
    <property type="protein sequence ID" value="TMI78466.1"/>
    <property type="molecule type" value="Genomic_DNA"/>
</dbReference>
<dbReference type="CDD" id="cd06171">
    <property type="entry name" value="Sigma70_r4"/>
    <property type="match status" value="1"/>
</dbReference>
<gene>
    <name evidence="10" type="ORF">E6H03_12015</name>
</gene>
<proteinExistence type="inferred from homology"/>
<feature type="domain" description="RNA polymerase sigma factor 70 region 4 type 2" evidence="9">
    <location>
        <begin position="209"/>
        <end position="257"/>
    </location>
</feature>
<dbReference type="Gene3D" id="1.10.1740.10">
    <property type="match status" value="1"/>
</dbReference>
<dbReference type="InterPro" id="IPR007627">
    <property type="entry name" value="RNA_pol_sigma70_r2"/>
</dbReference>
<dbReference type="Pfam" id="PF08281">
    <property type="entry name" value="Sigma70_r4_2"/>
    <property type="match status" value="1"/>
</dbReference>
<dbReference type="GO" id="GO:0003677">
    <property type="term" value="F:DNA binding"/>
    <property type="evidence" value="ECO:0007669"/>
    <property type="project" value="UniProtKB-KW"/>
</dbReference>
<keyword evidence="3 6" id="KW-0731">Sigma factor</keyword>
<evidence type="ECO:0000313" key="11">
    <source>
        <dbReference type="Proteomes" id="UP000318093"/>
    </source>
</evidence>
<keyword evidence="2 6" id="KW-0805">Transcription regulation</keyword>
<dbReference type="InterPro" id="IPR013249">
    <property type="entry name" value="RNA_pol_sigma70_r4_t2"/>
</dbReference>
<organism evidence="10 11">
    <name type="scientific">Candidatus Segetimicrobium genomatis</name>
    <dbReference type="NCBI Taxonomy" id="2569760"/>
    <lineage>
        <taxon>Bacteria</taxon>
        <taxon>Bacillati</taxon>
        <taxon>Candidatus Sysuimicrobiota</taxon>
        <taxon>Candidatus Sysuimicrobiia</taxon>
        <taxon>Candidatus Sysuimicrobiales</taxon>
        <taxon>Candidatus Segetimicrobiaceae</taxon>
        <taxon>Candidatus Segetimicrobium</taxon>
    </lineage>
</organism>
<feature type="domain" description="RNA polymerase sigma-70 region 2" evidence="8">
    <location>
        <begin position="99"/>
        <end position="166"/>
    </location>
</feature>
<dbReference type="GO" id="GO:0006352">
    <property type="term" value="P:DNA-templated transcription initiation"/>
    <property type="evidence" value="ECO:0007669"/>
    <property type="project" value="InterPro"/>
</dbReference>
<evidence type="ECO:0000313" key="10">
    <source>
        <dbReference type="EMBL" id="TMI78466.1"/>
    </source>
</evidence>
<evidence type="ECO:0000259" key="8">
    <source>
        <dbReference type="Pfam" id="PF04542"/>
    </source>
</evidence>
<evidence type="ECO:0000256" key="1">
    <source>
        <dbReference type="ARBA" id="ARBA00010641"/>
    </source>
</evidence>
<comment type="similarity">
    <text evidence="1 6">Belongs to the sigma-70 factor family. ECF subfamily.</text>
</comment>
<dbReference type="PANTHER" id="PTHR43133">
    <property type="entry name" value="RNA POLYMERASE ECF-TYPE SIGMA FACTO"/>
    <property type="match status" value="1"/>
</dbReference>
<evidence type="ECO:0000256" key="2">
    <source>
        <dbReference type="ARBA" id="ARBA00023015"/>
    </source>
</evidence>
<protein>
    <recommendedName>
        <fullName evidence="6">RNA polymerase sigma factor</fullName>
    </recommendedName>
</protein>
<feature type="region of interest" description="Disordered" evidence="7">
    <location>
        <begin position="1"/>
        <end position="25"/>
    </location>
</feature>